<evidence type="ECO:0000313" key="5">
    <source>
        <dbReference type="EMBL" id="CUN59725.1"/>
    </source>
</evidence>
<sequence length="93" mass="10652">MKVIKRNGSIYELNVDKLKTSILNSASDINILLTQSDIKLIVNQVFHILNTIDKNNKSRITSTYELRGIIHYVLVKHGFKNVASSYMDIGFRK</sequence>
<protein>
    <submittedName>
        <fullName evidence="5">ATP cone domain</fullName>
    </submittedName>
</protein>
<reference evidence="5 6" key="1">
    <citation type="submission" date="2015-09" db="EMBL/GenBank/DDBJ databases">
        <authorList>
            <consortium name="Pathogen Informatics"/>
        </authorList>
    </citation>
    <scope>NUCLEOTIDE SEQUENCE [LARGE SCALE GENOMIC DNA]</scope>
    <source>
        <strain evidence="5 6">2789STDY5834858</strain>
    </source>
</reference>
<dbReference type="RefSeq" id="WP_055257479.1">
    <property type="nucleotide sequence ID" value="NZ_CABIXL010000002.1"/>
</dbReference>
<keyword evidence="2 3" id="KW-0067">ATP-binding</keyword>
<keyword evidence="1 3" id="KW-0547">Nucleotide-binding</keyword>
<dbReference type="EMBL" id="CYZR01000002">
    <property type="protein sequence ID" value="CUN59725.1"/>
    <property type="molecule type" value="Genomic_DNA"/>
</dbReference>
<dbReference type="PROSITE" id="PS51161">
    <property type="entry name" value="ATP_CONE"/>
    <property type="match status" value="1"/>
</dbReference>
<comment type="caution">
    <text evidence="5">The sequence shown here is derived from an EMBL/GenBank/DDBJ whole genome shotgun (WGS) entry which is preliminary data.</text>
</comment>
<feature type="domain" description="ATP-cone" evidence="4">
    <location>
        <begin position="1"/>
        <end position="93"/>
    </location>
</feature>
<dbReference type="Proteomes" id="UP000095488">
    <property type="component" value="Unassembled WGS sequence"/>
</dbReference>
<evidence type="ECO:0000259" key="4">
    <source>
        <dbReference type="PROSITE" id="PS51161"/>
    </source>
</evidence>
<organism evidence="5 6">
    <name type="scientific">Sarcina ventriculi</name>
    <name type="common">Clostridium ventriculi</name>
    <dbReference type="NCBI Taxonomy" id="1267"/>
    <lineage>
        <taxon>Bacteria</taxon>
        <taxon>Bacillati</taxon>
        <taxon>Bacillota</taxon>
        <taxon>Clostridia</taxon>
        <taxon>Eubacteriales</taxon>
        <taxon>Clostridiaceae</taxon>
        <taxon>Sarcina</taxon>
    </lineage>
</organism>
<keyword evidence="6" id="KW-1185">Reference proteome</keyword>
<proteinExistence type="predicted"/>
<evidence type="ECO:0000256" key="1">
    <source>
        <dbReference type="ARBA" id="ARBA00022741"/>
    </source>
</evidence>
<evidence type="ECO:0000256" key="2">
    <source>
        <dbReference type="ARBA" id="ARBA00022840"/>
    </source>
</evidence>
<name>A0ABM9UNU2_SARVE</name>
<gene>
    <name evidence="5" type="ORF">ERS852473_00583</name>
</gene>
<dbReference type="Pfam" id="PF03477">
    <property type="entry name" value="ATP-cone"/>
    <property type="match status" value="1"/>
</dbReference>
<accession>A0ABM9UNU2</accession>
<evidence type="ECO:0000256" key="3">
    <source>
        <dbReference type="PROSITE-ProRule" id="PRU00492"/>
    </source>
</evidence>
<dbReference type="InterPro" id="IPR005144">
    <property type="entry name" value="ATP-cone_dom"/>
</dbReference>
<evidence type="ECO:0000313" key="6">
    <source>
        <dbReference type="Proteomes" id="UP000095488"/>
    </source>
</evidence>